<keyword evidence="3" id="KW-1185">Reference proteome</keyword>
<dbReference type="AlphaFoldDB" id="A0A367F8L5"/>
<feature type="compositionally biased region" description="Polar residues" evidence="1">
    <location>
        <begin position="10"/>
        <end position="25"/>
    </location>
</feature>
<name>A0A367F8L5_9ACTN</name>
<protein>
    <submittedName>
        <fullName evidence="2">Uncharacterized protein</fullName>
    </submittedName>
</protein>
<dbReference type="Proteomes" id="UP000253094">
    <property type="component" value="Unassembled WGS sequence"/>
</dbReference>
<feature type="region of interest" description="Disordered" evidence="1">
    <location>
        <begin position="1"/>
        <end position="25"/>
    </location>
</feature>
<gene>
    <name evidence="2" type="ORF">DQ384_30790</name>
</gene>
<reference evidence="2 3" key="1">
    <citation type="submission" date="2018-06" db="EMBL/GenBank/DDBJ databases">
        <title>Sphaerisporangium craniellae sp. nov., isolated from a marine sponge in the South China Sea.</title>
        <authorList>
            <person name="Li L."/>
        </authorList>
    </citation>
    <scope>NUCLEOTIDE SEQUENCE [LARGE SCALE GENOMIC DNA]</scope>
    <source>
        <strain evidence="2 3">CCTCC AA 208026</strain>
    </source>
</reference>
<dbReference type="RefSeq" id="WP_114032389.1">
    <property type="nucleotide sequence ID" value="NZ_QOIL01000021.1"/>
</dbReference>
<accession>A0A367F8L5</accession>
<evidence type="ECO:0000313" key="2">
    <source>
        <dbReference type="EMBL" id="RCG25900.1"/>
    </source>
</evidence>
<evidence type="ECO:0000256" key="1">
    <source>
        <dbReference type="SAM" id="MobiDB-lite"/>
    </source>
</evidence>
<dbReference type="EMBL" id="QOIL01000021">
    <property type="protein sequence ID" value="RCG25900.1"/>
    <property type="molecule type" value="Genomic_DNA"/>
</dbReference>
<evidence type="ECO:0000313" key="3">
    <source>
        <dbReference type="Proteomes" id="UP000253094"/>
    </source>
</evidence>
<organism evidence="2 3">
    <name type="scientific">Sphaerisporangium album</name>
    <dbReference type="NCBI Taxonomy" id="509200"/>
    <lineage>
        <taxon>Bacteria</taxon>
        <taxon>Bacillati</taxon>
        <taxon>Actinomycetota</taxon>
        <taxon>Actinomycetes</taxon>
        <taxon>Streptosporangiales</taxon>
        <taxon>Streptosporangiaceae</taxon>
        <taxon>Sphaerisporangium</taxon>
    </lineage>
</organism>
<proteinExistence type="predicted"/>
<sequence length="72" mass="7165">MSAAEDGDTLNGTATFDSRSSQITGSSAVLWQAVEQDNDVTAPTPAPMPMVPVDDPFSGVGAYTGAAGSSAS</sequence>
<comment type="caution">
    <text evidence="2">The sequence shown here is derived from an EMBL/GenBank/DDBJ whole genome shotgun (WGS) entry which is preliminary data.</text>
</comment>